<dbReference type="Proteomes" id="UP001218034">
    <property type="component" value="Chromosome"/>
</dbReference>
<protein>
    <submittedName>
        <fullName evidence="1">Uncharacterized protein</fullName>
    </submittedName>
</protein>
<proteinExistence type="predicted"/>
<accession>A0ABY8CE70</accession>
<dbReference type="EMBL" id="CP104395">
    <property type="protein sequence ID" value="WEL19492.1"/>
    <property type="molecule type" value="Genomic_DNA"/>
</dbReference>
<sequence length="46" mass="4948">MAVSGSEETGANSMFNCWNCGGSMRKHVACELICDNCGFIRDCSDP</sequence>
<gene>
    <name evidence="1" type="ORF">SVXNc_0472</name>
</gene>
<reference evidence="1 2" key="1">
    <citation type="submission" date="2022-09" db="EMBL/GenBank/DDBJ databases">
        <title>Xylan utilization by haloarchaea-nanohaloarchaea associations.</title>
        <authorList>
            <person name="Yakimov M."/>
        </authorList>
    </citation>
    <scope>NUCLEOTIDE SEQUENCE [LARGE SCALE GENOMIC DNA]</scope>
    <source>
        <strain evidence="1 2">SVXNc</strain>
    </source>
</reference>
<organism evidence="1 2">
    <name type="scientific">Candidatus Nanohalococcus occultus</name>
    <dbReference type="NCBI Taxonomy" id="2978047"/>
    <lineage>
        <taxon>Archaea</taxon>
        <taxon>Candidatus Nanohalarchaeota</taxon>
        <taxon>Candidatus Nanohalarchaeota incertae sedis</taxon>
        <taxon>Candidatus Nanohalococcus</taxon>
    </lineage>
</organism>
<evidence type="ECO:0000313" key="1">
    <source>
        <dbReference type="EMBL" id="WEL19492.1"/>
    </source>
</evidence>
<name>A0ABY8CE70_9ARCH</name>
<evidence type="ECO:0000313" key="2">
    <source>
        <dbReference type="Proteomes" id="UP001218034"/>
    </source>
</evidence>
<keyword evidence="2" id="KW-1185">Reference proteome</keyword>